<organism evidence="1 2">
    <name type="scientific">Thalictrum thalictroides</name>
    <name type="common">Rue-anemone</name>
    <name type="synonym">Anemone thalictroides</name>
    <dbReference type="NCBI Taxonomy" id="46969"/>
    <lineage>
        <taxon>Eukaryota</taxon>
        <taxon>Viridiplantae</taxon>
        <taxon>Streptophyta</taxon>
        <taxon>Embryophyta</taxon>
        <taxon>Tracheophyta</taxon>
        <taxon>Spermatophyta</taxon>
        <taxon>Magnoliopsida</taxon>
        <taxon>Ranunculales</taxon>
        <taxon>Ranunculaceae</taxon>
        <taxon>Thalictroideae</taxon>
        <taxon>Thalictrum</taxon>
    </lineage>
</organism>
<comment type="caution">
    <text evidence="1">The sequence shown here is derived from an EMBL/GenBank/DDBJ whole genome shotgun (WGS) entry which is preliminary data.</text>
</comment>
<evidence type="ECO:0000313" key="2">
    <source>
        <dbReference type="Proteomes" id="UP000554482"/>
    </source>
</evidence>
<dbReference type="EMBL" id="JABWDY010037015">
    <property type="protein sequence ID" value="KAF5180761.1"/>
    <property type="molecule type" value="Genomic_DNA"/>
</dbReference>
<gene>
    <name evidence="1" type="ORF">FRX31_029657</name>
</gene>
<keyword evidence="2" id="KW-1185">Reference proteome</keyword>
<protein>
    <submittedName>
        <fullName evidence="1">Uncharacterized protein</fullName>
    </submittedName>
</protein>
<sequence>MSLDLRLFAQGIQDQVGNEASLDVVDVFNEEIIMLLYVLHSFSSTNSLSYMESRSCISMHNRLIDHHVHWAFLLDKKLWMCLRIIRATCQEKRCNKLHLSIAKSCSNKKKGSCKKR</sequence>
<proteinExistence type="predicted"/>
<reference evidence="1 2" key="1">
    <citation type="submission" date="2020-06" db="EMBL/GenBank/DDBJ databases">
        <title>Transcriptomic and genomic resources for Thalictrum thalictroides and T. hernandezii: Facilitating candidate gene discovery in an emerging model plant lineage.</title>
        <authorList>
            <person name="Arias T."/>
            <person name="Riano-Pachon D.M."/>
            <person name="Di Stilio V.S."/>
        </authorList>
    </citation>
    <scope>NUCLEOTIDE SEQUENCE [LARGE SCALE GENOMIC DNA]</scope>
    <source>
        <strain evidence="2">cv. WT478/WT964</strain>
        <tissue evidence="1">Leaves</tissue>
    </source>
</reference>
<name>A0A7J6V843_THATH</name>
<accession>A0A7J6V843</accession>
<dbReference type="AlphaFoldDB" id="A0A7J6V843"/>
<evidence type="ECO:0000313" key="1">
    <source>
        <dbReference type="EMBL" id="KAF5180761.1"/>
    </source>
</evidence>
<dbReference type="Proteomes" id="UP000554482">
    <property type="component" value="Unassembled WGS sequence"/>
</dbReference>